<dbReference type="Proteomes" id="UP000326781">
    <property type="component" value="Segment"/>
</dbReference>
<name>A0A5P8D437_9CAUD</name>
<dbReference type="SUPFAM" id="SSF52540">
    <property type="entry name" value="P-loop containing nucleoside triphosphate hydrolases"/>
    <property type="match status" value="1"/>
</dbReference>
<evidence type="ECO:0000313" key="1">
    <source>
        <dbReference type="EMBL" id="QFP93836.1"/>
    </source>
</evidence>
<sequence length="251" mass="28530">MTQLIILMTGEARSGKDTSANILAEKCKKAGFSVVTTYFAKTLKDSVKNIFELTDEHVFGELKEVPFSMHLSANRIYRMTEHELKFGSLMAIRRNLPYIDTQTIANAITVRMIRAVRENAKRTIWNRLLNRDIYQVSPRQLLQWWGTEAVRKGAYENAWVDCAKFDIEHSGADVAIVSDARFDNEVEQIRSHFPLPIITLTIKVMRGNKVKVSSHISEAGISDKLVNMSIQNDGSLEELETALERPLKAFL</sequence>
<dbReference type="Pfam" id="PF21448">
    <property type="entry name" value="DNMK"/>
    <property type="match status" value="1"/>
</dbReference>
<dbReference type="InterPro" id="IPR027417">
    <property type="entry name" value="P-loop_NTPase"/>
</dbReference>
<protein>
    <submittedName>
        <fullName evidence="1">Deoxynucleoside-5'-monophosphate kinase</fullName>
    </submittedName>
</protein>
<reference evidence="1 2" key="1">
    <citation type="submission" date="2019-08" db="EMBL/GenBank/DDBJ databases">
        <title>Six bacteriophages against potato bacterial diseases.</title>
        <authorList>
            <person name="Zhang X."/>
            <person name="Kering K."/>
        </authorList>
    </citation>
    <scope>NUCLEOTIDE SEQUENCE [LARGE SCALE GENOMIC DNA]</scope>
</reference>
<dbReference type="Gene3D" id="3.40.50.300">
    <property type="entry name" value="P-loop containing nucleotide triphosphate hydrolases"/>
    <property type="match status" value="2"/>
</dbReference>
<proteinExistence type="predicted"/>
<evidence type="ECO:0000313" key="2">
    <source>
        <dbReference type="Proteomes" id="UP000326781"/>
    </source>
</evidence>
<keyword evidence="2" id="KW-1185">Reference proteome</keyword>
<dbReference type="EMBL" id="MN270891">
    <property type="protein sequence ID" value="QFP93836.1"/>
    <property type="molecule type" value="Genomic_DNA"/>
</dbReference>
<dbReference type="GO" id="GO:0016301">
    <property type="term" value="F:kinase activity"/>
    <property type="evidence" value="ECO:0007669"/>
    <property type="project" value="UniProtKB-KW"/>
</dbReference>
<keyword evidence="1" id="KW-0418">Kinase</keyword>
<organism evidence="1 2">
    <name type="scientific">Pectobacterium phage Wc4</name>
    <dbReference type="NCBI Taxonomy" id="2652428"/>
    <lineage>
        <taxon>Viruses</taxon>
        <taxon>Duplodnaviria</taxon>
        <taxon>Heunggongvirae</taxon>
        <taxon>Uroviricota</taxon>
        <taxon>Caudoviricetes</taxon>
        <taxon>Andersonviridae</taxon>
        <taxon>Andersonviridae incertae sedis</taxon>
        <taxon>Arnovirus</taxon>
        <taxon>Arnovirus Wc4</taxon>
    </lineage>
</organism>
<accession>A0A5P8D437</accession>
<keyword evidence="1" id="KW-0808">Transferase</keyword>
<dbReference type="InterPro" id="IPR048444">
    <property type="entry name" value="DNMK"/>
</dbReference>